<evidence type="ECO:0000256" key="1">
    <source>
        <dbReference type="ARBA" id="ARBA00009067"/>
    </source>
</evidence>
<feature type="transmembrane region" description="Helical" evidence="2">
    <location>
        <begin position="7"/>
        <end position="27"/>
    </location>
</feature>
<dbReference type="Pfam" id="PF02517">
    <property type="entry name" value="Rce1-like"/>
    <property type="match status" value="1"/>
</dbReference>
<dbReference type="PANTHER" id="PTHR36435">
    <property type="entry name" value="SLR1288 PROTEIN"/>
    <property type="match status" value="1"/>
</dbReference>
<proteinExistence type="inferred from homology"/>
<feature type="domain" description="CAAX prenyl protease 2/Lysostaphin resistance protein A-like" evidence="3">
    <location>
        <begin position="105"/>
        <end position="205"/>
    </location>
</feature>
<dbReference type="EMBL" id="BRPL01000002">
    <property type="protein sequence ID" value="GLB46421.1"/>
    <property type="molecule type" value="Genomic_DNA"/>
</dbReference>
<dbReference type="InterPro" id="IPR003675">
    <property type="entry name" value="Rce1/LyrA-like_dom"/>
</dbReference>
<comment type="caution">
    <text evidence="4">The sequence shown here is derived from an EMBL/GenBank/DDBJ whole genome shotgun (WGS) entry which is preliminary data.</text>
</comment>
<dbReference type="GO" id="GO:0080120">
    <property type="term" value="P:CAAX-box protein maturation"/>
    <property type="evidence" value="ECO:0007669"/>
    <property type="project" value="UniProtKB-ARBA"/>
</dbReference>
<evidence type="ECO:0000313" key="4">
    <source>
        <dbReference type="EMBL" id="GLB46421.1"/>
    </source>
</evidence>
<reference evidence="4" key="2">
    <citation type="journal article" date="2023" name="PLoS ONE">
        <title>Philodulcilactobacillus myokoensis gen. nov., sp. nov., a fructophilic, acidophilic, and agar-phobic lactic acid bacterium isolated from fermented vegetable extracts.</title>
        <authorList>
            <person name="Kouya T."/>
            <person name="Ishiyama Y."/>
            <person name="Ohashi S."/>
            <person name="Kumakubo R."/>
            <person name="Yamazaki T."/>
            <person name="Otaki T."/>
        </authorList>
    </citation>
    <scope>NUCLEOTIDE SEQUENCE</scope>
    <source>
        <strain evidence="4">WR16-4</strain>
    </source>
</reference>
<feature type="transmembrane region" description="Helical" evidence="2">
    <location>
        <begin position="74"/>
        <end position="93"/>
    </location>
</feature>
<sequence>MVKTTNFFKILASWIGIIVISFLVHLGLHPFNVPISVHLLIQDSLFVLFIWFVNHKWYHQTFHFQRDLDAKNNVLLLIVVLAYNFYIVRAVLATSSIKHINFGKLFLPALIIAVCAGVAEEFIFRGLIFTYVWDKVTDHHIIPAAVISSLLFGMTHYINLTQQTFSMTTLQVINAFSLGLIFVAIYVRTKNLLLPMFLHFLNDFVAYFSSGGSAVEKLPHLPGIAPSALLKFMFLAIIIKSIIFIIIACVWMRKSKVKW</sequence>
<dbReference type="GO" id="GO:0004175">
    <property type="term" value="F:endopeptidase activity"/>
    <property type="evidence" value="ECO:0007669"/>
    <property type="project" value="UniProtKB-ARBA"/>
</dbReference>
<dbReference type="RefSeq" id="WP_286135883.1">
    <property type="nucleotide sequence ID" value="NZ_BRPL01000002.1"/>
</dbReference>
<feature type="transmembrane region" description="Helical" evidence="2">
    <location>
        <begin position="192"/>
        <end position="209"/>
    </location>
</feature>
<organism evidence="4 5">
    <name type="scientific">Philodulcilactobacillus myokoensis</name>
    <dbReference type="NCBI Taxonomy" id="2929573"/>
    <lineage>
        <taxon>Bacteria</taxon>
        <taxon>Bacillati</taxon>
        <taxon>Bacillota</taxon>
        <taxon>Bacilli</taxon>
        <taxon>Lactobacillales</taxon>
        <taxon>Lactobacillaceae</taxon>
        <taxon>Philodulcilactobacillus</taxon>
    </lineage>
</organism>
<feature type="transmembrane region" description="Helical" evidence="2">
    <location>
        <begin position="140"/>
        <end position="158"/>
    </location>
</feature>
<dbReference type="AlphaFoldDB" id="A0A9W6B0A9"/>
<reference evidence="4" key="1">
    <citation type="submission" date="2022-07" db="EMBL/GenBank/DDBJ databases">
        <authorList>
            <person name="Kouya T."/>
            <person name="Ishiyama Y."/>
        </authorList>
    </citation>
    <scope>NUCLEOTIDE SEQUENCE</scope>
    <source>
        <strain evidence="4">WR16-4</strain>
    </source>
</reference>
<feature type="transmembrane region" description="Helical" evidence="2">
    <location>
        <begin position="33"/>
        <end position="53"/>
    </location>
</feature>
<feature type="transmembrane region" description="Helical" evidence="2">
    <location>
        <begin position="105"/>
        <end position="128"/>
    </location>
</feature>
<dbReference type="InterPro" id="IPR052710">
    <property type="entry name" value="CAAX_protease"/>
</dbReference>
<keyword evidence="2" id="KW-0812">Transmembrane</keyword>
<gene>
    <name evidence="4" type="ORF">WR164_04000</name>
</gene>
<evidence type="ECO:0000259" key="3">
    <source>
        <dbReference type="Pfam" id="PF02517"/>
    </source>
</evidence>
<feature type="transmembrane region" description="Helical" evidence="2">
    <location>
        <begin position="229"/>
        <end position="252"/>
    </location>
</feature>
<keyword evidence="2" id="KW-1133">Transmembrane helix</keyword>
<feature type="transmembrane region" description="Helical" evidence="2">
    <location>
        <begin position="164"/>
        <end position="185"/>
    </location>
</feature>
<keyword evidence="5" id="KW-1185">Reference proteome</keyword>
<name>A0A9W6B0A9_9LACO</name>
<keyword evidence="2" id="KW-0472">Membrane</keyword>
<accession>A0A9W6B0A9</accession>
<dbReference type="Proteomes" id="UP001144204">
    <property type="component" value="Unassembled WGS sequence"/>
</dbReference>
<comment type="similarity">
    <text evidence="1">Belongs to the UPF0177 family.</text>
</comment>
<evidence type="ECO:0000256" key="2">
    <source>
        <dbReference type="SAM" id="Phobius"/>
    </source>
</evidence>
<dbReference type="PANTHER" id="PTHR36435:SF1">
    <property type="entry name" value="CAAX AMINO TERMINAL PROTEASE FAMILY PROTEIN"/>
    <property type="match status" value="1"/>
</dbReference>
<evidence type="ECO:0000313" key="5">
    <source>
        <dbReference type="Proteomes" id="UP001144204"/>
    </source>
</evidence>
<protein>
    <recommendedName>
        <fullName evidence="3">CAAX prenyl protease 2/Lysostaphin resistance protein A-like domain-containing protein</fullName>
    </recommendedName>
</protein>